<keyword evidence="2" id="KW-1185">Reference proteome</keyword>
<dbReference type="AlphaFoldDB" id="A0AA39JNJ1"/>
<evidence type="ECO:0000313" key="1">
    <source>
        <dbReference type="EMBL" id="KAK0445572.1"/>
    </source>
</evidence>
<comment type="caution">
    <text evidence="1">The sequence shown here is derived from an EMBL/GenBank/DDBJ whole genome shotgun (WGS) entry which is preliminary data.</text>
</comment>
<gene>
    <name evidence="1" type="ORF">EV421DRAFT_1734761</name>
</gene>
<reference evidence="1" key="1">
    <citation type="submission" date="2023-06" db="EMBL/GenBank/DDBJ databases">
        <authorList>
            <consortium name="Lawrence Berkeley National Laboratory"/>
            <person name="Ahrendt S."/>
            <person name="Sahu N."/>
            <person name="Indic B."/>
            <person name="Wong-Bajracharya J."/>
            <person name="Merenyi Z."/>
            <person name="Ke H.-M."/>
            <person name="Monk M."/>
            <person name="Kocsube S."/>
            <person name="Drula E."/>
            <person name="Lipzen A."/>
            <person name="Balint B."/>
            <person name="Henrissat B."/>
            <person name="Andreopoulos B."/>
            <person name="Martin F.M."/>
            <person name="Harder C.B."/>
            <person name="Rigling D."/>
            <person name="Ford K.L."/>
            <person name="Foster G.D."/>
            <person name="Pangilinan J."/>
            <person name="Papanicolaou A."/>
            <person name="Barry K."/>
            <person name="LaButti K."/>
            <person name="Viragh M."/>
            <person name="Koriabine M."/>
            <person name="Yan M."/>
            <person name="Riley R."/>
            <person name="Champramary S."/>
            <person name="Plett K.L."/>
            <person name="Tsai I.J."/>
            <person name="Slot J."/>
            <person name="Sipos G."/>
            <person name="Plett J."/>
            <person name="Nagy L.G."/>
            <person name="Grigoriev I.V."/>
        </authorList>
    </citation>
    <scope>NUCLEOTIDE SEQUENCE</scope>
    <source>
        <strain evidence="1">FPL87.14</strain>
    </source>
</reference>
<accession>A0AA39JNJ1</accession>
<organism evidence="1 2">
    <name type="scientific">Armillaria borealis</name>
    <dbReference type="NCBI Taxonomy" id="47425"/>
    <lineage>
        <taxon>Eukaryota</taxon>
        <taxon>Fungi</taxon>
        <taxon>Dikarya</taxon>
        <taxon>Basidiomycota</taxon>
        <taxon>Agaricomycotina</taxon>
        <taxon>Agaricomycetes</taxon>
        <taxon>Agaricomycetidae</taxon>
        <taxon>Agaricales</taxon>
        <taxon>Marasmiineae</taxon>
        <taxon>Physalacriaceae</taxon>
        <taxon>Armillaria</taxon>
    </lineage>
</organism>
<protein>
    <submittedName>
        <fullName evidence="1">Uncharacterized protein</fullName>
    </submittedName>
</protein>
<name>A0AA39JNJ1_9AGAR</name>
<sequence>MLSHQTVNVVIRGKDFQLDRLNDLRKCWTATISMMISGAVGQMNTRGALNERWCEAGTVVSMDMWTRSANSFENYAGKYTAGSSANADAMGRRDLIEGNLYQKEQKWWNSRPWRQPRETKDGMATVARDIVQAIHSSGEGRDDPSLCIPITIFIYQASLSFTGTLLFSNSYPSELQHVKASRIDIDVQGDRKTESLGWSLWLTKADEGDLYSEHMIKSNQFQTQIKQWETDTKPGLQHPLTYTNCSLRRPTLFVSAKHTNMEVWQMDVEWKELEEDTGQLYHLRRAAATKSSMHSSDRYGIAHLPAMQCQVLKQAFEDIGHLVTTQTT</sequence>
<dbReference type="Proteomes" id="UP001175226">
    <property type="component" value="Unassembled WGS sequence"/>
</dbReference>
<evidence type="ECO:0000313" key="2">
    <source>
        <dbReference type="Proteomes" id="UP001175226"/>
    </source>
</evidence>
<dbReference type="EMBL" id="JAUEPT010000016">
    <property type="protein sequence ID" value="KAK0445572.1"/>
    <property type="molecule type" value="Genomic_DNA"/>
</dbReference>
<proteinExistence type="predicted"/>